<organism evidence="1 2">
    <name type="scientific">Adineta steineri</name>
    <dbReference type="NCBI Taxonomy" id="433720"/>
    <lineage>
        <taxon>Eukaryota</taxon>
        <taxon>Metazoa</taxon>
        <taxon>Spiralia</taxon>
        <taxon>Gnathifera</taxon>
        <taxon>Rotifera</taxon>
        <taxon>Eurotatoria</taxon>
        <taxon>Bdelloidea</taxon>
        <taxon>Adinetida</taxon>
        <taxon>Adinetidae</taxon>
        <taxon>Adineta</taxon>
    </lineage>
</organism>
<dbReference type="EMBL" id="CAJOAZ010012591">
    <property type="protein sequence ID" value="CAF4254627.1"/>
    <property type="molecule type" value="Genomic_DNA"/>
</dbReference>
<protein>
    <submittedName>
        <fullName evidence="1">Uncharacterized protein</fullName>
    </submittedName>
</protein>
<proteinExistence type="predicted"/>
<evidence type="ECO:0000313" key="2">
    <source>
        <dbReference type="Proteomes" id="UP000663844"/>
    </source>
</evidence>
<dbReference type="AlphaFoldDB" id="A0A820F233"/>
<sequence>MCSARADTEKTGTEVTDDVGASTFTDINMSDMAVNTGAPTSSVLQ</sequence>
<evidence type="ECO:0000313" key="1">
    <source>
        <dbReference type="EMBL" id="CAF4254627.1"/>
    </source>
</evidence>
<dbReference type="Proteomes" id="UP000663844">
    <property type="component" value="Unassembled WGS sequence"/>
</dbReference>
<accession>A0A820F233</accession>
<comment type="caution">
    <text evidence="1">The sequence shown here is derived from an EMBL/GenBank/DDBJ whole genome shotgun (WGS) entry which is preliminary data.</text>
</comment>
<feature type="non-terminal residue" evidence="1">
    <location>
        <position position="1"/>
    </location>
</feature>
<gene>
    <name evidence="1" type="ORF">OXD698_LOCUS43627</name>
</gene>
<reference evidence="1" key="1">
    <citation type="submission" date="2021-02" db="EMBL/GenBank/DDBJ databases">
        <authorList>
            <person name="Nowell W R."/>
        </authorList>
    </citation>
    <scope>NUCLEOTIDE SEQUENCE</scope>
</reference>
<name>A0A820F233_9BILA</name>